<dbReference type="InterPro" id="IPR020903">
    <property type="entry name" value="ENaC_CS"/>
</dbReference>
<name>H2VD35_TAKRU</name>
<dbReference type="eggNOG" id="KOG4294">
    <property type="taxonomic scope" value="Eukaryota"/>
</dbReference>
<accession>H2VD35</accession>
<dbReference type="PANTHER" id="PTHR11690">
    <property type="entry name" value="AMILORIDE-SENSITIVE SODIUM CHANNEL-RELATED"/>
    <property type="match status" value="1"/>
</dbReference>
<comment type="function">
    <text evidence="22">Forms voltage-independent, pH-gated trimeric sodium channels that act as postsynaptic excitatory receptors in the nervous system, playing a crucial role in regulating synaptic plasticity, learning, and memory. Upon extracellular pH drop this channel elicits transient, fast activating, and completely desensitizing inward currents. Displays high selectivity for sodium ions but can also permit the permeation of other cations. Regulates more or less directly intracellular calcium concentration and CaMKII phosphorylation, and thereby the density of dendritic spines. Modulates neuronal activity in the circuits underlying innate fear.</text>
</comment>
<proteinExistence type="inferred from homology"/>
<evidence type="ECO:0000256" key="22">
    <source>
        <dbReference type="ARBA" id="ARBA00060249"/>
    </source>
</evidence>
<protein>
    <recommendedName>
        <fullName evidence="23">Acid-sensing ion channel 1</fullName>
    </recommendedName>
    <alternativeName>
        <fullName evidence="24">Amiloride-sensitive cation channel 2, neuronal</fullName>
    </alternativeName>
</protein>
<keyword evidence="4" id="KW-0894">Sodium channel</keyword>
<dbReference type="GeneTree" id="ENSGT00940000168601"/>
<dbReference type="InterPro" id="IPR004724">
    <property type="entry name" value="ENaC_chordates"/>
</dbReference>
<comment type="catalytic activity">
    <reaction evidence="20">
        <text>Ca(2+)(in) = Ca(2+)(out)</text>
        <dbReference type="Rhea" id="RHEA:29671"/>
        <dbReference type="ChEBI" id="CHEBI:29108"/>
    </reaction>
</comment>
<evidence type="ECO:0000256" key="18">
    <source>
        <dbReference type="ARBA" id="ARBA00034100"/>
    </source>
</evidence>
<dbReference type="PANTHER" id="PTHR11690:SF297">
    <property type="entry name" value="ACID-SENSING ION CHANNEL 1B"/>
    <property type="match status" value="1"/>
</dbReference>
<keyword evidence="8" id="KW-0770">Synapse</keyword>
<evidence type="ECO:0000256" key="11">
    <source>
        <dbReference type="ARBA" id="ARBA00023136"/>
    </source>
</evidence>
<dbReference type="GO" id="GO:0045211">
    <property type="term" value="C:postsynaptic membrane"/>
    <property type="evidence" value="ECO:0007669"/>
    <property type="project" value="UniProtKB-SubCell"/>
</dbReference>
<evidence type="ECO:0000256" key="25">
    <source>
        <dbReference type="SAM" id="Phobius"/>
    </source>
</evidence>
<evidence type="ECO:0000313" key="27">
    <source>
        <dbReference type="Proteomes" id="UP000005226"/>
    </source>
</evidence>
<evidence type="ECO:0000256" key="14">
    <source>
        <dbReference type="ARBA" id="ARBA00023201"/>
    </source>
</evidence>
<dbReference type="Gene3D" id="1.10.287.770">
    <property type="entry name" value="YojJ-like"/>
    <property type="match status" value="1"/>
</dbReference>
<evidence type="ECO:0000256" key="3">
    <source>
        <dbReference type="ARBA" id="ARBA00022448"/>
    </source>
</evidence>
<evidence type="ECO:0000256" key="9">
    <source>
        <dbReference type="ARBA" id="ARBA00023053"/>
    </source>
</evidence>
<evidence type="ECO:0000256" key="2">
    <source>
        <dbReference type="ARBA" id="ARBA00004651"/>
    </source>
</evidence>
<reference evidence="26" key="2">
    <citation type="submission" date="2025-08" db="UniProtKB">
        <authorList>
            <consortium name="Ensembl"/>
        </authorList>
    </citation>
    <scope>IDENTIFICATION</scope>
</reference>
<keyword evidence="15" id="KW-0628">Postsynaptic cell membrane</keyword>
<dbReference type="FunCoup" id="H2VD35">
    <property type="interactions" value="347"/>
</dbReference>
<dbReference type="GO" id="GO:0015280">
    <property type="term" value="F:ligand-gated sodium channel activity"/>
    <property type="evidence" value="ECO:0007669"/>
    <property type="project" value="InterPro"/>
</dbReference>
<evidence type="ECO:0000313" key="26">
    <source>
        <dbReference type="Ensembl" id="ENSTRUP00000047129.2"/>
    </source>
</evidence>
<keyword evidence="6 25" id="KW-0812">Transmembrane</keyword>
<keyword evidence="5" id="KW-1003">Cell membrane</keyword>
<evidence type="ECO:0000256" key="1">
    <source>
        <dbReference type="ARBA" id="ARBA00004279"/>
    </source>
</evidence>
<dbReference type="STRING" id="31033.ENSTRUP00000047129"/>
<keyword evidence="12" id="KW-1015">Disulfide bond</keyword>
<evidence type="ECO:0000256" key="10">
    <source>
        <dbReference type="ARBA" id="ARBA00023065"/>
    </source>
</evidence>
<reference evidence="26" key="3">
    <citation type="submission" date="2025-09" db="UniProtKB">
        <authorList>
            <consortium name="Ensembl"/>
        </authorList>
    </citation>
    <scope>IDENTIFICATION</scope>
</reference>
<evidence type="ECO:0000256" key="23">
    <source>
        <dbReference type="ARBA" id="ARBA00069596"/>
    </source>
</evidence>
<dbReference type="NCBIfam" id="TIGR00859">
    <property type="entry name" value="ENaC"/>
    <property type="match status" value="1"/>
</dbReference>
<evidence type="ECO:0000256" key="6">
    <source>
        <dbReference type="ARBA" id="ARBA00022692"/>
    </source>
</evidence>
<keyword evidence="14" id="KW-0739">Sodium transport</keyword>
<organism evidence="26 27">
    <name type="scientific">Takifugu rubripes</name>
    <name type="common">Japanese pufferfish</name>
    <name type="synonym">Fugu rubripes</name>
    <dbReference type="NCBI Taxonomy" id="31033"/>
    <lineage>
        <taxon>Eukaryota</taxon>
        <taxon>Metazoa</taxon>
        <taxon>Chordata</taxon>
        <taxon>Craniata</taxon>
        <taxon>Vertebrata</taxon>
        <taxon>Euteleostomi</taxon>
        <taxon>Actinopterygii</taxon>
        <taxon>Neopterygii</taxon>
        <taxon>Teleostei</taxon>
        <taxon>Neoteleostei</taxon>
        <taxon>Acanthomorphata</taxon>
        <taxon>Eupercaria</taxon>
        <taxon>Tetraodontiformes</taxon>
        <taxon>Tetradontoidea</taxon>
        <taxon>Tetraodontidae</taxon>
        <taxon>Takifugu</taxon>
    </lineage>
</organism>
<dbReference type="PRINTS" id="PR01078">
    <property type="entry name" value="AMINACHANNEL"/>
</dbReference>
<comment type="similarity">
    <text evidence="21">Belongs to the amiloride-sensitive sodium channel (TC 1.A.6) family. ASIC1 subfamily.</text>
</comment>
<keyword evidence="3" id="KW-0813">Transport</keyword>
<keyword evidence="13" id="KW-0325">Glycoprotein</keyword>
<evidence type="ECO:0000256" key="7">
    <source>
        <dbReference type="ARBA" id="ARBA00022989"/>
    </source>
</evidence>
<evidence type="ECO:0000256" key="5">
    <source>
        <dbReference type="ARBA" id="ARBA00022475"/>
    </source>
</evidence>
<keyword evidence="16" id="KW-0966">Cell projection</keyword>
<sequence>MPVRIMCTISFSADDEHRAGYGQDAFDDHYKRVRRGCGDGDSLDCLDGGSQAEEDEEDSVGEVDDLAAFFSNCSLHGANHVFVEDKKFGIRQGLWALVVLLALSTFLLQVADRVIYYLQYDRITMLDEKAAPNMTFPAVTVCNYNFIRKSQMSYSDLIFMGQLLGFEEGMAPGFPLAPEPDRPPGSRFTLDEFYNRTRHRIEDMLLECKFRGLEWELCGPRNFSTVSIFTRYGKCYTFNSGNNGQPLLVTMKGGMGNGLELMLDIQQDEYLPVWGETDETSFEAGIKVQIHTQNEPPFIDQLGFGVAPGFQTFVSCQEQRLTYLPPPWGDCKATPMDSDFFSSYSITACRIDCETRYLVENCNCRMVHMPGDAPYCTPEQYKECADPALDFLVERDNDYCVCETPCNLTRYGKEMSFVKIPSKASAKYLAKKFNKTEQYIADNILVLDIFFEALNYETIEQKKAYELAGLLGDIGGQMGLFIGASILTILELFDYLYEVIKYKLCRCTKKKHKGHNNNDRGAVLSLDDVKRHTPCENLRTPSSYTGNMLPHHPGQTNFEDFTC</sequence>
<evidence type="ECO:0000256" key="12">
    <source>
        <dbReference type="ARBA" id="ARBA00023157"/>
    </source>
</evidence>
<keyword evidence="11 25" id="KW-0472">Membrane</keyword>
<dbReference type="FunFam" id="1.10.287.820:FF:000001">
    <property type="entry name" value="acid-sensing ion channel 1 isoform X2"/>
    <property type="match status" value="1"/>
</dbReference>
<keyword evidence="9" id="KW-0915">Sodium</keyword>
<dbReference type="Ensembl" id="ENSTRUT00000047288.3">
    <property type="protein sequence ID" value="ENSTRUP00000047129.2"/>
    <property type="gene ID" value="ENSTRUG00000018414.3"/>
</dbReference>
<dbReference type="GO" id="GO:0160128">
    <property type="term" value="F:pH-gated monoatomic ion channel activity"/>
    <property type="evidence" value="ECO:0007669"/>
    <property type="project" value="TreeGrafter"/>
</dbReference>
<dbReference type="Pfam" id="PF00858">
    <property type="entry name" value="ASC"/>
    <property type="match status" value="1"/>
</dbReference>
<gene>
    <name evidence="26" type="primary">asic1b</name>
</gene>
<dbReference type="InterPro" id="IPR001873">
    <property type="entry name" value="ENaC"/>
</dbReference>
<keyword evidence="10" id="KW-0406">Ion transport</keyword>
<evidence type="ECO:0000256" key="20">
    <source>
        <dbReference type="ARBA" id="ARBA00036634"/>
    </source>
</evidence>
<dbReference type="FunFam" id="1.10.287.770:FF:000001">
    <property type="entry name" value="Acid-sensing ion channel subunit 1"/>
    <property type="match status" value="1"/>
</dbReference>
<feature type="transmembrane region" description="Helical" evidence="25">
    <location>
        <begin position="94"/>
        <end position="111"/>
    </location>
</feature>
<dbReference type="PROSITE" id="PS01206">
    <property type="entry name" value="ASC"/>
    <property type="match status" value="1"/>
</dbReference>
<evidence type="ECO:0000256" key="13">
    <source>
        <dbReference type="ARBA" id="ARBA00023180"/>
    </source>
</evidence>
<reference evidence="26 27" key="1">
    <citation type="journal article" date="2011" name="Genome Biol. Evol.">
        <title>Integration of the genetic map and genome assembly of fugu facilitates insights into distinct features of genome evolution in teleosts and mammals.</title>
        <authorList>
            <person name="Kai W."/>
            <person name="Kikuchi K."/>
            <person name="Tohari S."/>
            <person name="Chew A.K."/>
            <person name="Tay A."/>
            <person name="Fujiwara A."/>
            <person name="Hosoya S."/>
            <person name="Suetake H."/>
            <person name="Naruse K."/>
            <person name="Brenner S."/>
            <person name="Suzuki Y."/>
            <person name="Venkatesh B."/>
        </authorList>
    </citation>
    <scope>NUCLEOTIDE SEQUENCE [LARGE SCALE GENOMIC DNA]</scope>
</reference>
<evidence type="ECO:0000256" key="19">
    <source>
        <dbReference type="ARBA" id="ARBA00036239"/>
    </source>
</evidence>
<dbReference type="Gene3D" id="2.60.470.10">
    <property type="entry name" value="Acid-sensing ion channels like domains"/>
    <property type="match status" value="1"/>
</dbReference>
<comment type="catalytic activity">
    <reaction evidence="19">
        <text>Na(+)(in) = Na(+)(out)</text>
        <dbReference type="Rhea" id="RHEA:34963"/>
        <dbReference type="ChEBI" id="CHEBI:29101"/>
    </reaction>
</comment>
<evidence type="ECO:0000256" key="8">
    <source>
        <dbReference type="ARBA" id="ARBA00023018"/>
    </source>
</evidence>
<dbReference type="Proteomes" id="UP000005226">
    <property type="component" value="Chromosome 19"/>
</dbReference>
<dbReference type="FunFam" id="1.10.3590.10:FF:000002">
    <property type="entry name" value="acid-sensing ion channel 1 isoform X2"/>
    <property type="match status" value="1"/>
</dbReference>
<dbReference type="FunFam" id="2.60.470.10:FF:000001">
    <property type="entry name" value="Acid-sensing (proton-gated) ion channel family member 4a"/>
    <property type="match status" value="1"/>
</dbReference>
<dbReference type="InParanoid" id="H2VD35"/>
<comment type="subcellular location">
    <subcellularLocation>
        <location evidence="2">Cell membrane</location>
        <topology evidence="2">Multi-pass membrane protein</topology>
    </subcellularLocation>
    <subcellularLocation>
        <location evidence="1">Cell projection</location>
        <location evidence="1">Dendrite</location>
    </subcellularLocation>
    <subcellularLocation>
        <location evidence="18">Postsynaptic cell membrane</location>
    </subcellularLocation>
</comment>
<keyword evidence="7 25" id="KW-1133">Transmembrane helix</keyword>
<evidence type="ECO:0000256" key="17">
    <source>
        <dbReference type="ARBA" id="ARBA00023303"/>
    </source>
</evidence>
<evidence type="ECO:0000256" key="15">
    <source>
        <dbReference type="ARBA" id="ARBA00023257"/>
    </source>
</evidence>
<keyword evidence="17" id="KW-0407">Ion channel</keyword>
<dbReference type="GO" id="GO:0030425">
    <property type="term" value="C:dendrite"/>
    <property type="evidence" value="ECO:0007669"/>
    <property type="project" value="UniProtKB-SubCell"/>
</dbReference>
<evidence type="ECO:0000256" key="4">
    <source>
        <dbReference type="ARBA" id="ARBA00022461"/>
    </source>
</evidence>
<evidence type="ECO:0000256" key="21">
    <source>
        <dbReference type="ARBA" id="ARBA00038517"/>
    </source>
</evidence>
<keyword evidence="27" id="KW-1185">Reference proteome</keyword>
<evidence type="ECO:0000256" key="24">
    <source>
        <dbReference type="ARBA" id="ARBA00077346"/>
    </source>
</evidence>
<evidence type="ECO:0000256" key="16">
    <source>
        <dbReference type="ARBA" id="ARBA00023273"/>
    </source>
</evidence>
<dbReference type="AlphaFoldDB" id="H2VD35"/>